<dbReference type="Proteomes" id="UP000887579">
    <property type="component" value="Unplaced"/>
</dbReference>
<dbReference type="WBParaSite" id="ES5_v2.g25083.t1">
    <property type="protein sequence ID" value="ES5_v2.g25083.t1"/>
    <property type="gene ID" value="ES5_v2.g25083"/>
</dbReference>
<reference evidence="2" key="1">
    <citation type="submission" date="2022-11" db="UniProtKB">
        <authorList>
            <consortium name="WormBaseParasite"/>
        </authorList>
    </citation>
    <scope>IDENTIFICATION</scope>
</reference>
<protein>
    <submittedName>
        <fullName evidence="2">PH domain-containing protein</fullName>
    </submittedName>
</protein>
<proteinExistence type="predicted"/>
<evidence type="ECO:0000313" key="1">
    <source>
        <dbReference type="Proteomes" id="UP000887579"/>
    </source>
</evidence>
<accession>A0AC34G6C0</accession>
<sequence length="152" mass="17073">VHWFYFETAANIQHWITQITQTLPKINDPVYPAPTTTVLQQDIHHTNVPPMSAENVLDKRQKALDHLFDDSIFNDFGFGRTFVHLNPDDTLYSSDEDIHIHSSDGVAIHDDGKVHVSQVGDTTSITLRTGNDHEDIIHGTNNGFTKVHHGGL</sequence>
<name>A0AC34G6C0_9BILA</name>
<organism evidence="1 2">
    <name type="scientific">Panagrolaimus sp. ES5</name>
    <dbReference type="NCBI Taxonomy" id="591445"/>
    <lineage>
        <taxon>Eukaryota</taxon>
        <taxon>Metazoa</taxon>
        <taxon>Ecdysozoa</taxon>
        <taxon>Nematoda</taxon>
        <taxon>Chromadorea</taxon>
        <taxon>Rhabditida</taxon>
        <taxon>Tylenchina</taxon>
        <taxon>Panagrolaimomorpha</taxon>
        <taxon>Panagrolaimoidea</taxon>
        <taxon>Panagrolaimidae</taxon>
        <taxon>Panagrolaimus</taxon>
    </lineage>
</organism>
<evidence type="ECO:0000313" key="2">
    <source>
        <dbReference type="WBParaSite" id="ES5_v2.g25083.t1"/>
    </source>
</evidence>